<keyword evidence="3" id="KW-1185">Reference proteome</keyword>
<evidence type="ECO:0000256" key="1">
    <source>
        <dbReference type="SAM" id="MobiDB-lite"/>
    </source>
</evidence>
<dbReference type="AlphaFoldDB" id="A0A7R8UKZ8"/>
<feature type="compositionally biased region" description="Basic and acidic residues" evidence="1">
    <location>
        <begin position="191"/>
        <end position="205"/>
    </location>
</feature>
<dbReference type="PANTHER" id="PTHR14659">
    <property type="entry name" value="ALPHA- AND GAMMA-ADAPTIN-BINDING PROTEIN P34"/>
    <property type="match status" value="1"/>
</dbReference>
<evidence type="ECO:0000313" key="3">
    <source>
        <dbReference type="Proteomes" id="UP000594454"/>
    </source>
</evidence>
<dbReference type="PANTHER" id="PTHR14659:SF1">
    <property type="entry name" value="ALPHA- AND GAMMA-ADAPTIN-BINDING PROTEIN P34"/>
    <property type="match status" value="1"/>
</dbReference>
<protein>
    <recommendedName>
        <fullName evidence="4">Alpha-and gamma-adaptin-binding protein p34</fullName>
    </recommendedName>
</protein>
<evidence type="ECO:0008006" key="4">
    <source>
        <dbReference type="Google" id="ProtNLM"/>
    </source>
</evidence>
<dbReference type="InParanoid" id="A0A7R8UKZ8"/>
<proteinExistence type="predicted"/>
<dbReference type="OrthoDB" id="10261384at2759"/>
<accession>A0A7R8UKZ8</accession>
<reference evidence="2 3" key="1">
    <citation type="submission" date="2020-11" db="EMBL/GenBank/DDBJ databases">
        <authorList>
            <person name="Wallbank WR R."/>
            <person name="Pardo Diaz C."/>
            <person name="Kozak K."/>
            <person name="Martin S."/>
            <person name="Jiggins C."/>
            <person name="Moest M."/>
            <person name="Warren A I."/>
            <person name="Generalovic N T."/>
            <person name="Byers J.R.P. K."/>
            <person name="Montejo-Kovacevich G."/>
            <person name="Yen C E."/>
        </authorList>
    </citation>
    <scope>NUCLEOTIDE SEQUENCE [LARGE SCALE GENOMIC DNA]</scope>
</reference>
<dbReference type="Proteomes" id="UP000594454">
    <property type="component" value="Chromosome 2"/>
</dbReference>
<feature type="region of interest" description="Disordered" evidence="1">
    <location>
        <begin position="182"/>
        <end position="214"/>
    </location>
</feature>
<dbReference type="EMBL" id="LR899010">
    <property type="protein sequence ID" value="CAD7082781.1"/>
    <property type="molecule type" value="Genomic_DNA"/>
</dbReference>
<dbReference type="OMA" id="ECSLNCY"/>
<sequence length="279" mass="31340">MVKYPVILVVSEGQVSPESIIENIRKKPPTEDVDQLMTLPAGDIVGCKLHLVTKYYQTDLYLVPFKEDISLLPAEIQEAIEAVLIYFDSGKRSFSDRIPVYAQFLKSNGIELGILLCDRVYEDSNEGITYKEAKQASQVLDVIELGRKREEGEEDDPHDPIGYDEVMQALRSFIWSNVDMGAASGQGKTAPKKEAKDTKKNKDGPPGKPTPNSMEAELEIFEKLLTKVMDFKNETATMTPPERLAYAERIAYDFENLMDDDDSDTSDEGEMLLPKFGIK</sequence>
<feature type="compositionally biased region" description="Acidic residues" evidence="1">
    <location>
        <begin position="257"/>
        <end position="270"/>
    </location>
</feature>
<dbReference type="FunCoup" id="A0A7R8UKZ8">
    <property type="interactions" value="294"/>
</dbReference>
<dbReference type="Pfam" id="PF10199">
    <property type="entry name" value="Adaptin_binding"/>
    <property type="match status" value="1"/>
</dbReference>
<feature type="region of interest" description="Disordered" evidence="1">
    <location>
        <begin position="257"/>
        <end position="279"/>
    </location>
</feature>
<name>A0A7R8UKZ8_HERIL</name>
<dbReference type="InterPro" id="IPR019341">
    <property type="entry name" value="Alpha/Gamma-adaptin-bd_p34"/>
</dbReference>
<evidence type="ECO:0000313" key="2">
    <source>
        <dbReference type="EMBL" id="CAD7082781.1"/>
    </source>
</evidence>
<gene>
    <name evidence="2" type="ORF">HERILL_LOCUS5791</name>
</gene>
<organism evidence="2 3">
    <name type="scientific">Hermetia illucens</name>
    <name type="common">Black soldier fly</name>
    <dbReference type="NCBI Taxonomy" id="343691"/>
    <lineage>
        <taxon>Eukaryota</taxon>
        <taxon>Metazoa</taxon>
        <taxon>Ecdysozoa</taxon>
        <taxon>Arthropoda</taxon>
        <taxon>Hexapoda</taxon>
        <taxon>Insecta</taxon>
        <taxon>Pterygota</taxon>
        <taxon>Neoptera</taxon>
        <taxon>Endopterygota</taxon>
        <taxon>Diptera</taxon>
        <taxon>Brachycera</taxon>
        <taxon>Stratiomyomorpha</taxon>
        <taxon>Stratiomyidae</taxon>
        <taxon>Hermetiinae</taxon>
        <taxon>Hermetia</taxon>
    </lineage>
</organism>